<protein>
    <submittedName>
        <fullName evidence="1">Uncharacterized protein</fullName>
    </submittedName>
</protein>
<name>A0A8I1Y4D8_BRAEL</name>
<dbReference type="Proteomes" id="UP001565471">
    <property type="component" value="Unassembled WGS sequence"/>
</dbReference>
<evidence type="ECO:0000313" key="1">
    <source>
        <dbReference type="EMBL" id="MBP1292110.1"/>
    </source>
</evidence>
<dbReference type="EMBL" id="JAFICZ010000001">
    <property type="protein sequence ID" value="MBP1292110.1"/>
    <property type="molecule type" value="Genomic_DNA"/>
</dbReference>
<accession>A0A8I1Y4D8</accession>
<dbReference type="Proteomes" id="UP000673383">
    <property type="component" value="Unassembled WGS sequence"/>
</dbReference>
<dbReference type="EMBL" id="JBGBZA010000002">
    <property type="protein sequence ID" value="MEY9322558.1"/>
    <property type="molecule type" value="Genomic_DNA"/>
</dbReference>
<comment type="caution">
    <text evidence="1">The sequence shown here is derived from an EMBL/GenBank/DDBJ whole genome shotgun (WGS) entry which is preliminary data.</text>
</comment>
<reference evidence="1" key="1">
    <citation type="submission" date="2021-02" db="EMBL/GenBank/DDBJ databases">
        <title>Genomic Encyclopedia of Type Strains, Phase IV (KMG-V): Genome sequencing to study the core and pangenomes of soil and plant-associated prokaryotes.</title>
        <authorList>
            <person name="Whitman W."/>
        </authorList>
    </citation>
    <scope>NUCLEOTIDE SEQUENCE</scope>
    <source>
        <strain evidence="1">USDA 406</strain>
    </source>
</reference>
<organism evidence="1 3">
    <name type="scientific">Bradyrhizobium elkanii</name>
    <dbReference type="NCBI Taxonomy" id="29448"/>
    <lineage>
        <taxon>Bacteria</taxon>
        <taxon>Pseudomonadati</taxon>
        <taxon>Pseudomonadota</taxon>
        <taxon>Alphaproteobacteria</taxon>
        <taxon>Hyphomicrobiales</taxon>
        <taxon>Nitrobacteraceae</taxon>
        <taxon>Bradyrhizobium</taxon>
    </lineage>
</organism>
<dbReference type="AlphaFoldDB" id="A0A8I1Y4D8"/>
<sequence>MLKLPHDVRIAGLALKINEQSHSNVFRIAGTPRSRVEIPAG</sequence>
<dbReference type="RefSeq" id="WP_016848321.1">
    <property type="nucleotide sequence ID" value="NZ_BJNL01000087.1"/>
</dbReference>
<dbReference type="GeneID" id="92959044"/>
<keyword evidence="4" id="KW-1185">Reference proteome</keyword>
<evidence type="ECO:0000313" key="3">
    <source>
        <dbReference type="Proteomes" id="UP000673383"/>
    </source>
</evidence>
<gene>
    <name evidence="2" type="ORF">ABIF29_009357</name>
    <name evidence="1" type="ORF">JOH49_001863</name>
</gene>
<evidence type="ECO:0000313" key="4">
    <source>
        <dbReference type="Proteomes" id="UP001565471"/>
    </source>
</evidence>
<evidence type="ECO:0000313" key="2">
    <source>
        <dbReference type="EMBL" id="MEY9322558.1"/>
    </source>
</evidence>
<proteinExistence type="predicted"/>
<reference evidence="2 4" key="2">
    <citation type="submission" date="2024-07" db="EMBL/GenBank/DDBJ databases">
        <title>Genomic Encyclopedia of Type Strains, Phase V (KMG-V): Genome sequencing to study the core and pangenomes of soil and plant-associated prokaryotes.</title>
        <authorList>
            <person name="Whitman W."/>
        </authorList>
    </citation>
    <scope>NUCLEOTIDE SEQUENCE [LARGE SCALE GENOMIC DNA]</scope>
    <source>
        <strain evidence="2 4">USDA 415</strain>
    </source>
</reference>